<dbReference type="InterPro" id="IPR011006">
    <property type="entry name" value="CheY-like_superfamily"/>
</dbReference>
<organism evidence="6 7">
    <name type="scientific">Limnobacter litoralis</name>
    <dbReference type="NCBI Taxonomy" id="481366"/>
    <lineage>
        <taxon>Bacteria</taxon>
        <taxon>Pseudomonadati</taxon>
        <taxon>Pseudomonadota</taxon>
        <taxon>Betaproteobacteria</taxon>
        <taxon>Burkholderiales</taxon>
        <taxon>Burkholderiaceae</taxon>
        <taxon>Limnobacter</taxon>
    </lineage>
</organism>
<dbReference type="SMART" id="SM00862">
    <property type="entry name" value="Trans_reg_C"/>
    <property type="match status" value="1"/>
</dbReference>
<comment type="caution">
    <text evidence="6">The sequence shown here is derived from an EMBL/GenBank/DDBJ whole genome shotgun (WGS) entry which is preliminary data.</text>
</comment>
<feature type="modified residue" description="4-aspartylphosphate" evidence="2">
    <location>
        <position position="57"/>
    </location>
</feature>
<accession>A0ABQ5YUU6</accession>
<dbReference type="SUPFAM" id="SSF52172">
    <property type="entry name" value="CheY-like"/>
    <property type="match status" value="1"/>
</dbReference>
<dbReference type="PROSITE" id="PS50110">
    <property type="entry name" value="RESPONSE_REGULATORY"/>
    <property type="match status" value="1"/>
</dbReference>
<evidence type="ECO:0000313" key="7">
    <source>
        <dbReference type="Proteomes" id="UP001156664"/>
    </source>
</evidence>
<dbReference type="Pfam" id="PF00486">
    <property type="entry name" value="Trans_reg_C"/>
    <property type="match status" value="1"/>
</dbReference>
<dbReference type="CDD" id="cd17620">
    <property type="entry name" value="REC_OmpR_KdpE-like"/>
    <property type="match status" value="1"/>
</dbReference>
<dbReference type="Gene3D" id="6.10.250.690">
    <property type="match status" value="1"/>
</dbReference>
<proteinExistence type="predicted"/>
<evidence type="ECO:0000259" key="4">
    <source>
        <dbReference type="PROSITE" id="PS50110"/>
    </source>
</evidence>
<dbReference type="Pfam" id="PF00072">
    <property type="entry name" value="Response_reg"/>
    <property type="match status" value="1"/>
</dbReference>
<keyword evidence="7" id="KW-1185">Reference proteome</keyword>
<dbReference type="InterPro" id="IPR001867">
    <property type="entry name" value="OmpR/PhoB-type_DNA-bd"/>
</dbReference>
<feature type="domain" description="OmpR/PhoB-type" evidence="5">
    <location>
        <begin position="132"/>
        <end position="231"/>
    </location>
</feature>
<dbReference type="GO" id="GO:0003677">
    <property type="term" value="F:DNA binding"/>
    <property type="evidence" value="ECO:0007669"/>
    <property type="project" value="UniProtKB-KW"/>
</dbReference>
<dbReference type="PANTHER" id="PTHR48111">
    <property type="entry name" value="REGULATOR OF RPOS"/>
    <property type="match status" value="1"/>
</dbReference>
<dbReference type="RefSeq" id="WP_284281798.1">
    <property type="nucleotide sequence ID" value="NZ_BSOJ01000027.1"/>
</dbReference>
<evidence type="ECO:0000256" key="1">
    <source>
        <dbReference type="ARBA" id="ARBA00023125"/>
    </source>
</evidence>
<keyword evidence="2" id="KW-0597">Phosphoprotein</keyword>
<feature type="domain" description="Response regulatory" evidence="4">
    <location>
        <begin position="8"/>
        <end position="121"/>
    </location>
</feature>
<dbReference type="CDD" id="cd00383">
    <property type="entry name" value="trans_reg_C"/>
    <property type="match status" value="1"/>
</dbReference>
<sequence>MTEATTAKILIIDDEPQIRRFLGISLRAAGYRTCEASTGAEGLGELAASQPNLVILDLGLTDMDGGEVLEHIRTLSEVPVLILSVRSSEQEKVRLLDIGANDYLTKPFGLQEMLARVRALLRHHQPKDTDPSGLYDDGHLCIDLKNRQVWLEGLEVSLTKKEYHLLSILVKNAGRTLTQPQLLKEVWGPSHIEDTHYLRVAVSKIRSKLGEDALNPKYIITENGVGLRFRFAPTST</sequence>
<name>A0ABQ5YUU6_9BURK</name>
<dbReference type="InterPro" id="IPR039420">
    <property type="entry name" value="WalR-like"/>
</dbReference>
<keyword evidence="1 3" id="KW-0238">DNA-binding</keyword>
<evidence type="ECO:0000256" key="2">
    <source>
        <dbReference type="PROSITE-ProRule" id="PRU00169"/>
    </source>
</evidence>
<dbReference type="InterPro" id="IPR036388">
    <property type="entry name" value="WH-like_DNA-bd_sf"/>
</dbReference>
<protein>
    <submittedName>
        <fullName evidence="6">DNA-binding response regulator</fullName>
    </submittedName>
</protein>
<dbReference type="Gene3D" id="1.10.10.10">
    <property type="entry name" value="Winged helix-like DNA-binding domain superfamily/Winged helix DNA-binding domain"/>
    <property type="match status" value="1"/>
</dbReference>
<reference evidence="7" key="1">
    <citation type="journal article" date="2019" name="Int. J. Syst. Evol. Microbiol.">
        <title>The Global Catalogue of Microorganisms (GCM) 10K type strain sequencing project: providing services to taxonomists for standard genome sequencing and annotation.</title>
        <authorList>
            <consortium name="The Broad Institute Genomics Platform"/>
            <consortium name="The Broad Institute Genome Sequencing Center for Infectious Disease"/>
            <person name="Wu L."/>
            <person name="Ma J."/>
        </authorList>
    </citation>
    <scope>NUCLEOTIDE SEQUENCE [LARGE SCALE GENOMIC DNA]</scope>
    <source>
        <strain evidence="7">NBRC 105857</strain>
    </source>
</reference>
<evidence type="ECO:0000259" key="5">
    <source>
        <dbReference type="PROSITE" id="PS51755"/>
    </source>
</evidence>
<feature type="DNA-binding region" description="OmpR/PhoB-type" evidence="3">
    <location>
        <begin position="132"/>
        <end position="231"/>
    </location>
</feature>
<evidence type="ECO:0000313" key="6">
    <source>
        <dbReference type="EMBL" id="GLR27086.1"/>
    </source>
</evidence>
<dbReference type="PANTHER" id="PTHR48111:SF50">
    <property type="entry name" value="KDP OPERON TRANSCRIPTIONAL REGULATORY PROTEIN KDPE"/>
    <property type="match status" value="1"/>
</dbReference>
<dbReference type="EMBL" id="BSOJ01000027">
    <property type="protein sequence ID" value="GLR27086.1"/>
    <property type="molecule type" value="Genomic_DNA"/>
</dbReference>
<evidence type="ECO:0000256" key="3">
    <source>
        <dbReference type="PROSITE-ProRule" id="PRU01091"/>
    </source>
</evidence>
<dbReference type="Gene3D" id="3.40.50.2300">
    <property type="match status" value="1"/>
</dbReference>
<dbReference type="InterPro" id="IPR001789">
    <property type="entry name" value="Sig_transdc_resp-reg_receiver"/>
</dbReference>
<dbReference type="SMART" id="SM00448">
    <property type="entry name" value="REC"/>
    <property type="match status" value="1"/>
</dbReference>
<gene>
    <name evidence="6" type="primary">kdpE</name>
    <name evidence="6" type="ORF">GCM10007875_21770</name>
</gene>
<dbReference type="PROSITE" id="PS51755">
    <property type="entry name" value="OMPR_PHOB"/>
    <property type="match status" value="1"/>
</dbReference>
<dbReference type="Proteomes" id="UP001156664">
    <property type="component" value="Unassembled WGS sequence"/>
</dbReference>